<evidence type="ECO:0000313" key="1">
    <source>
        <dbReference type="EMBL" id="SUZ84293.1"/>
    </source>
</evidence>
<organism evidence="1">
    <name type="scientific">marine metagenome</name>
    <dbReference type="NCBI Taxonomy" id="408172"/>
    <lineage>
        <taxon>unclassified sequences</taxon>
        <taxon>metagenomes</taxon>
        <taxon>ecological metagenomes</taxon>
    </lineage>
</organism>
<accession>A0A381R3Z3</accession>
<proteinExistence type="predicted"/>
<protein>
    <recommendedName>
        <fullName evidence="2">Outer membrane protein beta-barrel domain-containing protein</fullName>
    </recommendedName>
</protein>
<gene>
    <name evidence="1" type="ORF">METZ01_LOCUS37147</name>
</gene>
<dbReference type="AlphaFoldDB" id="A0A381R3Z3"/>
<reference evidence="1" key="1">
    <citation type="submission" date="2018-05" db="EMBL/GenBank/DDBJ databases">
        <authorList>
            <person name="Lanie J.A."/>
            <person name="Ng W.-L."/>
            <person name="Kazmierczak K.M."/>
            <person name="Andrzejewski T.M."/>
            <person name="Davidsen T.M."/>
            <person name="Wayne K.J."/>
            <person name="Tettelin H."/>
            <person name="Glass J.I."/>
            <person name="Rusch D."/>
            <person name="Podicherti R."/>
            <person name="Tsui H.-C.T."/>
            <person name="Winkler M.E."/>
        </authorList>
    </citation>
    <scope>NUCLEOTIDE SEQUENCE</scope>
</reference>
<evidence type="ECO:0008006" key="2">
    <source>
        <dbReference type="Google" id="ProtNLM"/>
    </source>
</evidence>
<name>A0A381R3Z3_9ZZZZ</name>
<sequence>MNKAIIPNISSLLFLFILSNVFLVQSVTANQSFSIMTGTGIPVSGLNSWYNSAPILGLQYIIDNNENSKTIIEFHYQLYSDNSLSDREFYWVVDRNNYKSPDANANMDWVDFIIKSRIYFPDKTRSFGKRKLNPFSSYGLGLYYYNHEVSGLIYPGQSKKPLDTEFQLSPIADKRYAWGANVGFGFETILNANLSLIIDINYNAAIGYLRPFEDWGLKEVMPLQFLTIGLGFNYNY</sequence>
<dbReference type="EMBL" id="UINC01001589">
    <property type="protein sequence ID" value="SUZ84293.1"/>
    <property type="molecule type" value="Genomic_DNA"/>
</dbReference>